<dbReference type="STRING" id="3635.A0A1U8PMR2"/>
<dbReference type="Gene3D" id="3.30.420.10">
    <property type="entry name" value="Ribonuclease H-like superfamily/Ribonuclease H"/>
    <property type="match status" value="1"/>
</dbReference>
<dbReference type="RefSeq" id="XP_016752465.2">
    <property type="nucleotide sequence ID" value="XM_016896976.2"/>
</dbReference>
<name>A0A1U8PMR2_GOSHI</name>
<dbReference type="AlphaFoldDB" id="A0A1U8PMR2"/>
<reference evidence="3" key="2">
    <citation type="submission" date="2025-08" db="UniProtKB">
        <authorList>
            <consortium name="RefSeq"/>
        </authorList>
    </citation>
    <scope>IDENTIFICATION</scope>
</reference>
<protein>
    <recommendedName>
        <fullName evidence="1">RNase H type-1 domain-containing protein</fullName>
    </recommendedName>
</protein>
<dbReference type="InterPro" id="IPR012337">
    <property type="entry name" value="RNaseH-like_sf"/>
</dbReference>
<reference evidence="2" key="1">
    <citation type="journal article" date="2020" name="Nat. Genet.">
        <title>Genomic diversifications of five Gossypium allopolyploid species and their impact on cotton improvement.</title>
        <authorList>
            <person name="Chen Z.J."/>
            <person name="Sreedasyam A."/>
            <person name="Ando A."/>
            <person name="Song Q."/>
            <person name="De Santiago L.M."/>
            <person name="Hulse-Kemp A.M."/>
            <person name="Ding M."/>
            <person name="Ye W."/>
            <person name="Kirkbride R.C."/>
            <person name="Jenkins J."/>
            <person name="Plott C."/>
            <person name="Lovell J."/>
            <person name="Lin Y.M."/>
            <person name="Vaughn R."/>
            <person name="Liu B."/>
            <person name="Simpson S."/>
            <person name="Scheffler B.E."/>
            <person name="Wen L."/>
            <person name="Saski C.A."/>
            <person name="Grover C.E."/>
            <person name="Hu G."/>
            <person name="Conover J.L."/>
            <person name="Carlson J.W."/>
            <person name="Shu S."/>
            <person name="Boston L.B."/>
            <person name="Williams M."/>
            <person name="Peterson D.G."/>
            <person name="McGee K."/>
            <person name="Jones D.C."/>
            <person name="Wendel J.F."/>
            <person name="Stelly D.M."/>
            <person name="Grimwood J."/>
            <person name="Schmutz J."/>
        </authorList>
    </citation>
    <scope>NUCLEOTIDE SEQUENCE [LARGE SCALE GENOMIC DNA]</scope>
    <source>
        <strain evidence="2">cv. TM-1</strain>
    </source>
</reference>
<dbReference type="InterPro" id="IPR036397">
    <property type="entry name" value="RNaseH_sf"/>
</dbReference>
<gene>
    <name evidence="3" type="primary">LOC107960672</name>
</gene>
<evidence type="ECO:0000313" key="3">
    <source>
        <dbReference type="RefSeq" id="XP_016752465.2"/>
    </source>
</evidence>
<dbReference type="PANTHER" id="PTHR47074">
    <property type="entry name" value="BNAC02G40300D PROTEIN"/>
    <property type="match status" value="1"/>
</dbReference>
<sequence>MLSILDKKAMADFMTILWNCWNNRNNPVFRGKEDEAKDIWNKASMLSKEIRIHNLLKVPLLSAQLDVRKWVKPPKNYIKINFDASTGNNRIGYGVIIRDEDGFVLGGGGGFKDVQLSFEEAEWYAFDESIKIARRLNIKGDVLFESDCAGLVNKING</sequence>
<dbReference type="GO" id="GO:0004523">
    <property type="term" value="F:RNA-DNA hybrid ribonuclease activity"/>
    <property type="evidence" value="ECO:0007669"/>
    <property type="project" value="InterPro"/>
</dbReference>
<dbReference type="GO" id="GO:0003676">
    <property type="term" value="F:nucleic acid binding"/>
    <property type="evidence" value="ECO:0007669"/>
    <property type="project" value="InterPro"/>
</dbReference>
<dbReference type="GeneID" id="107960672"/>
<proteinExistence type="predicted"/>
<dbReference type="KEGG" id="ghi:107960672"/>
<accession>A0A1U8PMR2</accession>
<dbReference type="Proteomes" id="UP000818029">
    <property type="component" value="Chromosome A05"/>
</dbReference>
<evidence type="ECO:0000259" key="1">
    <source>
        <dbReference type="Pfam" id="PF13456"/>
    </source>
</evidence>
<evidence type="ECO:0000313" key="2">
    <source>
        <dbReference type="Proteomes" id="UP000818029"/>
    </source>
</evidence>
<dbReference type="Pfam" id="PF13456">
    <property type="entry name" value="RVT_3"/>
    <property type="match status" value="1"/>
</dbReference>
<dbReference type="InterPro" id="IPR052929">
    <property type="entry name" value="RNase_H-like_EbsB-rel"/>
</dbReference>
<dbReference type="PANTHER" id="PTHR47074:SF48">
    <property type="entry name" value="POLYNUCLEOTIDYL TRANSFERASE, RIBONUCLEASE H-LIKE SUPERFAMILY PROTEIN"/>
    <property type="match status" value="1"/>
</dbReference>
<keyword evidence="2" id="KW-1185">Reference proteome</keyword>
<dbReference type="InterPro" id="IPR002156">
    <property type="entry name" value="RNaseH_domain"/>
</dbReference>
<feature type="domain" description="RNase H type-1" evidence="1">
    <location>
        <begin position="81"/>
        <end position="157"/>
    </location>
</feature>
<organism evidence="2 3">
    <name type="scientific">Gossypium hirsutum</name>
    <name type="common">Upland cotton</name>
    <name type="synonym">Gossypium mexicanum</name>
    <dbReference type="NCBI Taxonomy" id="3635"/>
    <lineage>
        <taxon>Eukaryota</taxon>
        <taxon>Viridiplantae</taxon>
        <taxon>Streptophyta</taxon>
        <taxon>Embryophyta</taxon>
        <taxon>Tracheophyta</taxon>
        <taxon>Spermatophyta</taxon>
        <taxon>Magnoliopsida</taxon>
        <taxon>eudicotyledons</taxon>
        <taxon>Gunneridae</taxon>
        <taxon>Pentapetalae</taxon>
        <taxon>rosids</taxon>
        <taxon>malvids</taxon>
        <taxon>Malvales</taxon>
        <taxon>Malvaceae</taxon>
        <taxon>Malvoideae</taxon>
        <taxon>Gossypium</taxon>
    </lineage>
</organism>
<dbReference type="PaxDb" id="3635-A0A1U8PMR2"/>
<dbReference type="SUPFAM" id="SSF53098">
    <property type="entry name" value="Ribonuclease H-like"/>
    <property type="match status" value="1"/>
</dbReference>